<proteinExistence type="predicted"/>
<dbReference type="InterPro" id="IPR013149">
    <property type="entry name" value="ADH-like_C"/>
</dbReference>
<dbReference type="Pfam" id="PF00107">
    <property type="entry name" value="ADH_zinc_N"/>
    <property type="match status" value="1"/>
</dbReference>
<dbReference type="AlphaFoldDB" id="A0A2V4UQU1"/>
<feature type="domain" description="Alcohol dehydrogenase-like C-terminal" evidence="1">
    <location>
        <begin position="188"/>
        <end position="278"/>
    </location>
</feature>
<dbReference type="EMBL" id="QJSQ01000008">
    <property type="protein sequence ID" value="PYE23116.1"/>
    <property type="molecule type" value="Genomic_DNA"/>
</dbReference>
<dbReference type="OrthoDB" id="9805663at2"/>
<dbReference type="InterPro" id="IPR036291">
    <property type="entry name" value="NAD(P)-bd_dom_sf"/>
</dbReference>
<dbReference type="GO" id="GO:0016628">
    <property type="term" value="F:oxidoreductase activity, acting on the CH-CH group of donors, NAD or NADP as acceptor"/>
    <property type="evidence" value="ECO:0007669"/>
    <property type="project" value="InterPro"/>
</dbReference>
<protein>
    <recommendedName>
        <fullName evidence="1">Alcohol dehydrogenase-like C-terminal domain-containing protein</fullName>
    </recommendedName>
</protein>
<reference evidence="2 3" key="1">
    <citation type="submission" date="2018-06" db="EMBL/GenBank/DDBJ databases">
        <title>Genomic Encyclopedia of Type Strains, Phase IV (KMG-V): Genome sequencing to study the core and pangenomes of soil and plant-associated prokaryotes.</title>
        <authorList>
            <person name="Whitman W."/>
        </authorList>
    </citation>
    <scope>NUCLEOTIDE SEQUENCE [LARGE SCALE GENOMIC DNA]</scope>
    <source>
        <strain evidence="2 3">SRCL-318</strain>
    </source>
</reference>
<dbReference type="PANTHER" id="PTHR43205:SF7">
    <property type="entry name" value="PROSTAGLANDIN REDUCTASE 1"/>
    <property type="match status" value="1"/>
</dbReference>
<evidence type="ECO:0000313" key="2">
    <source>
        <dbReference type="EMBL" id="PYE23116.1"/>
    </source>
</evidence>
<evidence type="ECO:0000259" key="1">
    <source>
        <dbReference type="Pfam" id="PF00107"/>
    </source>
</evidence>
<comment type="caution">
    <text evidence="2">The sequence shown here is derived from an EMBL/GenBank/DDBJ whole genome shotgun (WGS) entry which is preliminary data.</text>
</comment>
<gene>
    <name evidence="2" type="ORF">C7410_10811</name>
</gene>
<dbReference type="Gene3D" id="3.90.180.10">
    <property type="entry name" value="Medium-chain alcohol dehydrogenases, catalytic domain"/>
    <property type="match status" value="1"/>
</dbReference>
<dbReference type="Gene3D" id="3.40.50.720">
    <property type="entry name" value="NAD(P)-binding Rossmann-like Domain"/>
    <property type="match status" value="1"/>
</dbReference>
<dbReference type="RefSeq" id="WP_110855071.1">
    <property type="nucleotide sequence ID" value="NZ_QJSQ01000008.1"/>
</dbReference>
<name>A0A2V4UQU1_9BURK</name>
<dbReference type="SUPFAM" id="SSF50129">
    <property type="entry name" value="GroES-like"/>
    <property type="match status" value="1"/>
</dbReference>
<dbReference type="InterPro" id="IPR011032">
    <property type="entry name" value="GroES-like_sf"/>
</dbReference>
<organism evidence="2 3">
    <name type="scientific">Paraburkholderia silvatlantica</name>
    <dbReference type="NCBI Taxonomy" id="321895"/>
    <lineage>
        <taxon>Bacteria</taxon>
        <taxon>Pseudomonadati</taxon>
        <taxon>Pseudomonadota</taxon>
        <taxon>Betaproteobacteria</taxon>
        <taxon>Burkholderiales</taxon>
        <taxon>Burkholderiaceae</taxon>
        <taxon>Paraburkholderia</taxon>
    </lineage>
</organism>
<accession>A0A2V4UQU1</accession>
<dbReference type="PANTHER" id="PTHR43205">
    <property type="entry name" value="PROSTAGLANDIN REDUCTASE"/>
    <property type="match status" value="1"/>
</dbReference>
<dbReference type="SUPFAM" id="SSF51735">
    <property type="entry name" value="NAD(P)-binding Rossmann-fold domains"/>
    <property type="match status" value="1"/>
</dbReference>
<evidence type="ECO:0000313" key="3">
    <source>
        <dbReference type="Proteomes" id="UP000247772"/>
    </source>
</evidence>
<dbReference type="InterPro" id="IPR045010">
    <property type="entry name" value="MDR_fam"/>
</dbReference>
<dbReference type="Proteomes" id="UP000247772">
    <property type="component" value="Unassembled WGS sequence"/>
</dbReference>
<sequence>MTSAFTAIPATFDRWVVGACVQHDALRVSDFVRESLPMPAVPTGAALVRIRLLNIHSATRQRIVRGTVAAGQTESRNYACGEVVASRDTAFAVGVLIACQAGWQQYQLVSSQDLPVGFSEANELVRVVNRTRSPWMYVFRPEMVRMWTPDVLLDVFGTSGMVAYFGLRENGPVTPRDTIAVGAASGSVGSLIAQLAKASGARVVGFAGGSDRCRELVMLLGIDDCVDYQSATLDDDLRKAFPEGIDLFADGVGGGFTEKLVRLMNRHGRLLSYGAAAASYAPAMEASNAKSVRQHYGISDEVERLLREKHIKSGTWTVDAFYQDRLRAEDDLSRALIMGQLKPHHIVVRGFDALPQAVVDLYAGKRRGKLQISFD</sequence>